<keyword evidence="5" id="KW-1185">Reference proteome</keyword>
<evidence type="ECO:0000259" key="3">
    <source>
        <dbReference type="PROSITE" id="PS50089"/>
    </source>
</evidence>
<sequence length="481" mass="54556">MDAQQDYSAAQEEAQLELQFQREYEEQERLTSQAARNLSVDNNRLGRLPIFQRRNHGSGELDLPHEPNSAQEVFGGDFYDLFPWAKGVDPFDENATRWEPAERYVENRADFKGLKPDDNAEVPPAIAFVNGLISLELDDLDEDSQACPICLEKYREGERGEMPLQLPCAPNHVIGKECLLLWLTDVGDVVHHASCPICRTECVKEKRKHIGTDEGLRQRLRDVNYLLTGPNPLTLTQEGRDRWETVKSYVNTHLANAADAKRQRKQRFIMILQIELRTNPNFTTNIISEDDIELSQRVYSEALEDLERTGMIAEFLEAADDAHGNELEGEIAVRMAAATPPRLLRLMEEVYEYYFEELGMESAELFDDNDVEEGENESDTDSDDDAMEMGGMVRSSIWCESCQYWHLRPHQSIIDPAPFVPLNPGLTIEYLENSRTDGPTSAPVQVSAAGPECHILWCTSCGRIHPEGTEHQAGHHEDNVV</sequence>
<dbReference type="PROSITE" id="PS50089">
    <property type="entry name" value="ZF_RING_2"/>
    <property type="match status" value="1"/>
</dbReference>
<dbReference type="InterPro" id="IPR051826">
    <property type="entry name" value="E3_ubiquitin-ligase_domain"/>
</dbReference>
<dbReference type="SUPFAM" id="SSF57850">
    <property type="entry name" value="RING/U-box"/>
    <property type="match status" value="1"/>
</dbReference>
<dbReference type="EMBL" id="JBEFKJ010000021">
    <property type="protein sequence ID" value="KAL2040381.1"/>
    <property type="molecule type" value="Genomic_DNA"/>
</dbReference>
<accession>A0ABR4A625</accession>
<keyword evidence="1" id="KW-0479">Metal-binding</keyword>
<feature type="domain" description="RING-type" evidence="3">
    <location>
        <begin position="147"/>
        <end position="199"/>
    </location>
</feature>
<comment type="caution">
    <text evidence="4">The sequence shown here is derived from an EMBL/GenBank/DDBJ whole genome shotgun (WGS) entry which is preliminary data.</text>
</comment>
<dbReference type="Pfam" id="PF13639">
    <property type="entry name" value="zf-RING_2"/>
    <property type="match status" value="1"/>
</dbReference>
<proteinExistence type="predicted"/>
<dbReference type="Gene3D" id="3.30.40.10">
    <property type="entry name" value="Zinc/RING finger domain, C3HC4 (zinc finger)"/>
    <property type="match status" value="1"/>
</dbReference>
<evidence type="ECO:0000256" key="2">
    <source>
        <dbReference type="SAM" id="MobiDB-lite"/>
    </source>
</evidence>
<keyword evidence="1" id="KW-0863">Zinc-finger</keyword>
<dbReference type="Proteomes" id="UP001590950">
    <property type="component" value="Unassembled WGS sequence"/>
</dbReference>
<organism evidence="4 5">
    <name type="scientific">Stereocaulon virgatum</name>
    <dbReference type="NCBI Taxonomy" id="373712"/>
    <lineage>
        <taxon>Eukaryota</taxon>
        <taxon>Fungi</taxon>
        <taxon>Dikarya</taxon>
        <taxon>Ascomycota</taxon>
        <taxon>Pezizomycotina</taxon>
        <taxon>Lecanoromycetes</taxon>
        <taxon>OSLEUM clade</taxon>
        <taxon>Lecanoromycetidae</taxon>
        <taxon>Lecanorales</taxon>
        <taxon>Lecanorineae</taxon>
        <taxon>Stereocaulaceae</taxon>
        <taxon>Stereocaulon</taxon>
    </lineage>
</organism>
<dbReference type="InterPro" id="IPR013083">
    <property type="entry name" value="Znf_RING/FYVE/PHD"/>
</dbReference>
<evidence type="ECO:0000313" key="4">
    <source>
        <dbReference type="EMBL" id="KAL2040381.1"/>
    </source>
</evidence>
<dbReference type="PANTHER" id="PTHR22765:SF416">
    <property type="entry name" value="E3 UBIQUITIN-PROTEIN LIGASE GODZILLA"/>
    <property type="match status" value="1"/>
</dbReference>
<name>A0ABR4A625_9LECA</name>
<evidence type="ECO:0000256" key="1">
    <source>
        <dbReference type="PROSITE-ProRule" id="PRU00175"/>
    </source>
</evidence>
<dbReference type="PANTHER" id="PTHR22765">
    <property type="entry name" value="RING FINGER AND PROTEASE ASSOCIATED DOMAIN-CONTAINING"/>
    <property type="match status" value="1"/>
</dbReference>
<protein>
    <recommendedName>
        <fullName evidence="3">RING-type domain-containing protein</fullName>
    </recommendedName>
</protein>
<reference evidence="4 5" key="1">
    <citation type="submission" date="2024-09" db="EMBL/GenBank/DDBJ databases">
        <title>Rethinking Asexuality: The Enigmatic Case of Functional Sexual Genes in Lepraria (Stereocaulaceae).</title>
        <authorList>
            <person name="Doellman M."/>
            <person name="Sun Y."/>
            <person name="Barcenas-Pena A."/>
            <person name="Lumbsch H.T."/>
            <person name="Grewe F."/>
        </authorList>
    </citation>
    <scope>NUCLEOTIDE SEQUENCE [LARGE SCALE GENOMIC DNA]</scope>
    <source>
        <strain evidence="4 5">Mercado 3170</strain>
    </source>
</reference>
<dbReference type="InterPro" id="IPR001841">
    <property type="entry name" value="Znf_RING"/>
</dbReference>
<feature type="region of interest" description="Disordered" evidence="2">
    <location>
        <begin position="366"/>
        <end position="386"/>
    </location>
</feature>
<gene>
    <name evidence="4" type="ORF">N7G274_006824</name>
</gene>
<evidence type="ECO:0000313" key="5">
    <source>
        <dbReference type="Proteomes" id="UP001590950"/>
    </source>
</evidence>
<keyword evidence="1" id="KW-0862">Zinc</keyword>